<comment type="function">
    <text evidence="2">Hydrolyzes RNA 2',3'-cyclic phosphodiester to an RNA 2'-phosphomonoester.</text>
</comment>
<evidence type="ECO:0000256" key="2">
    <source>
        <dbReference type="HAMAP-Rule" id="MF_01940"/>
    </source>
</evidence>
<keyword evidence="1 2" id="KW-0378">Hydrolase</keyword>
<dbReference type="HAMAP" id="MF_01940">
    <property type="entry name" value="RNA_CPDase"/>
    <property type="match status" value="1"/>
</dbReference>
<keyword evidence="4" id="KW-1185">Reference proteome</keyword>
<feature type="short sequence motif" description="HXTX 2" evidence="2">
    <location>
        <begin position="130"/>
        <end position="133"/>
    </location>
</feature>
<dbReference type="RefSeq" id="WP_203785626.1">
    <property type="nucleotide sequence ID" value="NZ_BOMV01000064.1"/>
</dbReference>
<dbReference type="EC" id="3.1.4.58" evidence="2"/>
<dbReference type="PANTHER" id="PTHR35561">
    <property type="entry name" value="RNA 2',3'-CYCLIC PHOSPHODIESTERASE"/>
    <property type="match status" value="1"/>
</dbReference>
<protein>
    <recommendedName>
        <fullName evidence="2">RNA 2',3'-cyclic phosphodiesterase</fullName>
        <shortName evidence="2">RNA 2',3'-CPDase</shortName>
        <ecNumber evidence="2">3.1.4.58</ecNumber>
    </recommendedName>
</protein>
<feature type="active site" description="Proton donor" evidence="2">
    <location>
        <position position="45"/>
    </location>
</feature>
<dbReference type="InterPro" id="IPR009097">
    <property type="entry name" value="Cyclic_Pdiesterase"/>
</dbReference>
<dbReference type="GO" id="GO:0004113">
    <property type="term" value="F:2',3'-cyclic-nucleotide 3'-phosphodiesterase activity"/>
    <property type="evidence" value="ECO:0007669"/>
    <property type="project" value="InterPro"/>
</dbReference>
<evidence type="ECO:0000313" key="4">
    <source>
        <dbReference type="Proteomes" id="UP000636960"/>
    </source>
</evidence>
<dbReference type="Proteomes" id="UP000636960">
    <property type="component" value="Unassembled WGS sequence"/>
</dbReference>
<comment type="caution">
    <text evidence="3">The sequence shown here is derived from an EMBL/GenBank/DDBJ whole genome shotgun (WGS) entry which is preliminary data.</text>
</comment>
<dbReference type="PANTHER" id="PTHR35561:SF1">
    <property type="entry name" value="RNA 2',3'-CYCLIC PHOSPHODIESTERASE"/>
    <property type="match status" value="1"/>
</dbReference>
<dbReference type="Gene3D" id="3.90.1140.10">
    <property type="entry name" value="Cyclic phosphodiesterase"/>
    <property type="match status" value="1"/>
</dbReference>
<dbReference type="EMBL" id="BOMV01000064">
    <property type="protein sequence ID" value="GIE98601.1"/>
    <property type="molecule type" value="Genomic_DNA"/>
</dbReference>
<proteinExistence type="inferred from homology"/>
<comment type="catalytic activity">
    <reaction evidence="2">
        <text>a 3'-end 2',3'-cyclophospho-ribonucleotide-RNA + H2O = a 3'-end 2'-phospho-ribonucleotide-RNA + H(+)</text>
        <dbReference type="Rhea" id="RHEA:11828"/>
        <dbReference type="Rhea" id="RHEA-COMP:10464"/>
        <dbReference type="Rhea" id="RHEA-COMP:17353"/>
        <dbReference type="ChEBI" id="CHEBI:15377"/>
        <dbReference type="ChEBI" id="CHEBI:15378"/>
        <dbReference type="ChEBI" id="CHEBI:83064"/>
        <dbReference type="ChEBI" id="CHEBI:173113"/>
        <dbReference type="EC" id="3.1.4.58"/>
    </reaction>
</comment>
<dbReference type="GO" id="GO:0008664">
    <property type="term" value="F:RNA 2',3'-cyclic 3'-phosphodiesterase activity"/>
    <property type="evidence" value="ECO:0007669"/>
    <property type="project" value="UniProtKB-EC"/>
</dbReference>
<evidence type="ECO:0000313" key="3">
    <source>
        <dbReference type="EMBL" id="GIE98601.1"/>
    </source>
</evidence>
<dbReference type="SUPFAM" id="SSF55144">
    <property type="entry name" value="LigT-like"/>
    <property type="match status" value="1"/>
</dbReference>
<feature type="short sequence motif" description="HXTX 1" evidence="2">
    <location>
        <begin position="45"/>
        <end position="48"/>
    </location>
</feature>
<dbReference type="NCBIfam" id="TIGR02258">
    <property type="entry name" value="2_5_ligase"/>
    <property type="match status" value="1"/>
</dbReference>
<comment type="similarity">
    <text evidence="2">Belongs to the 2H phosphoesterase superfamily. ThpR family.</text>
</comment>
<dbReference type="InterPro" id="IPR004175">
    <property type="entry name" value="RNA_CPDase"/>
</dbReference>
<sequence length="188" mass="20837">MRLFVAAYPPAEACDDLAARLAGLHVMRAGERGVNTRPARRETWHVTLAFLGDVPDEKAPRAVTALERAAAGPPPTLRLAGGGRFGRGRFTILWVGVDGDRDGLVRLSRSVRRELKRERLPFDDRPFKPHLTIARPGDRIDRAEVEADRADLAAYAGPEWPVSTVELIRSHLGPNPWYERVAGYSLVN</sequence>
<organism evidence="3 4">
    <name type="scientific">Paractinoplanes rishiriensis</name>
    <dbReference type="NCBI Taxonomy" id="1050105"/>
    <lineage>
        <taxon>Bacteria</taxon>
        <taxon>Bacillati</taxon>
        <taxon>Actinomycetota</taxon>
        <taxon>Actinomycetes</taxon>
        <taxon>Micromonosporales</taxon>
        <taxon>Micromonosporaceae</taxon>
        <taxon>Paractinoplanes</taxon>
    </lineage>
</organism>
<evidence type="ECO:0000256" key="1">
    <source>
        <dbReference type="ARBA" id="ARBA00022801"/>
    </source>
</evidence>
<feature type="active site" description="Proton acceptor" evidence="2">
    <location>
        <position position="130"/>
    </location>
</feature>
<reference evidence="3" key="1">
    <citation type="submission" date="2021-01" db="EMBL/GenBank/DDBJ databases">
        <title>Whole genome shotgun sequence of Actinoplanes rishiriensis NBRC 108556.</title>
        <authorList>
            <person name="Komaki H."/>
            <person name="Tamura T."/>
        </authorList>
    </citation>
    <scope>NUCLEOTIDE SEQUENCE</scope>
    <source>
        <strain evidence="3">NBRC 108556</strain>
    </source>
</reference>
<dbReference type="AlphaFoldDB" id="A0A919MSV3"/>
<name>A0A919MSV3_9ACTN</name>
<accession>A0A919MSV3</accession>
<dbReference type="Pfam" id="PF13563">
    <property type="entry name" value="2_5_RNA_ligase2"/>
    <property type="match status" value="1"/>
</dbReference>
<gene>
    <name evidence="3" type="ORF">Ari01nite_60660</name>
</gene>